<dbReference type="InterPro" id="IPR016156">
    <property type="entry name" value="FAD/NAD-linked_Rdtase_dimer_sf"/>
</dbReference>
<dbReference type="GO" id="GO:0016491">
    <property type="term" value="F:oxidoreductase activity"/>
    <property type="evidence" value="ECO:0007669"/>
    <property type="project" value="UniProtKB-KW"/>
</dbReference>
<dbReference type="SUPFAM" id="SSF51905">
    <property type="entry name" value="FAD/NAD(P)-binding domain"/>
    <property type="match status" value="1"/>
</dbReference>
<proteinExistence type="inferred from homology"/>
<dbReference type="SUPFAM" id="SSF55424">
    <property type="entry name" value="FAD/NAD-linked reductases, dimerisation (C-terminal) domain"/>
    <property type="match status" value="1"/>
</dbReference>
<keyword evidence="3" id="KW-0285">Flavoprotein</keyword>
<evidence type="ECO:0000256" key="7">
    <source>
        <dbReference type="ARBA" id="ARBA00023284"/>
    </source>
</evidence>
<dbReference type="PANTHER" id="PTHR42737">
    <property type="entry name" value="GLUTATHIONE REDUCTASE"/>
    <property type="match status" value="1"/>
</dbReference>
<feature type="domain" description="FAD/NAD(P)-binding" evidence="9">
    <location>
        <begin position="91"/>
        <end position="268"/>
    </location>
</feature>
<comment type="cofactor">
    <cofactor evidence="1">
        <name>FAD</name>
        <dbReference type="ChEBI" id="CHEBI:57692"/>
    </cofactor>
</comment>
<keyword evidence="7" id="KW-0676">Redox-active center</keyword>
<evidence type="ECO:0000256" key="6">
    <source>
        <dbReference type="ARBA" id="ARBA00023157"/>
    </source>
</evidence>
<dbReference type="Gene3D" id="3.30.390.30">
    <property type="match status" value="1"/>
</dbReference>
<organism evidence="10 11">
    <name type="scientific">Sorghum bicolor</name>
    <name type="common">Sorghum</name>
    <name type="synonym">Sorghum vulgare</name>
    <dbReference type="NCBI Taxonomy" id="4558"/>
    <lineage>
        <taxon>Eukaryota</taxon>
        <taxon>Viridiplantae</taxon>
        <taxon>Streptophyta</taxon>
        <taxon>Embryophyta</taxon>
        <taxon>Tracheophyta</taxon>
        <taxon>Spermatophyta</taxon>
        <taxon>Magnoliopsida</taxon>
        <taxon>Liliopsida</taxon>
        <taxon>Poales</taxon>
        <taxon>Poaceae</taxon>
        <taxon>PACMAD clade</taxon>
        <taxon>Panicoideae</taxon>
        <taxon>Andropogonodae</taxon>
        <taxon>Andropogoneae</taxon>
        <taxon>Sorghinae</taxon>
        <taxon>Sorghum</taxon>
    </lineage>
</organism>
<protein>
    <recommendedName>
        <fullName evidence="9">FAD/NAD(P)-binding domain-containing protein</fullName>
    </recommendedName>
</protein>
<dbReference type="PANTHER" id="PTHR42737:SF9">
    <property type="entry name" value="GLUTATHIONE REDUCTASE"/>
    <property type="match status" value="1"/>
</dbReference>
<evidence type="ECO:0000313" key="11">
    <source>
        <dbReference type="Proteomes" id="UP000807115"/>
    </source>
</evidence>
<dbReference type="EMBL" id="CM027680">
    <property type="protein sequence ID" value="KAG0549525.1"/>
    <property type="molecule type" value="Genomic_DNA"/>
</dbReference>
<reference evidence="10" key="2">
    <citation type="submission" date="2020-10" db="EMBL/GenBank/DDBJ databases">
        <authorList>
            <person name="Cooper E.A."/>
            <person name="Brenton Z.W."/>
            <person name="Flinn B.S."/>
            <person name="Jenkins J."/>
            <person name="Shu S."/>
            <person name="Flowers D."/>
            <person name="Luo F."/>
            <person name="Wang Y."/>
            <person name="Xia P."/>
            <person name="Barry K."/>
            <person name="Daum C."/>
            <person name="Lipzen A."/>
            <person name="Yoshinaga Y."/>
            <person name="Schmutz J."/>
            <person name="Saski C."/>
            <person name="Vermerris W."/>
            <person name="Kresovich S."/>
        </authorList>
    </citation>
    <scope>NUCLEOTIDE SEQUENCE</scope>
</reference>
<feature type="region of interest" description="Disordered" evidence="8">
    <location>
        <begin position="67"/>
        <end position="96"/>
    </location>
</feature>
<evidence type="ECO:0000256" key="1">
    <source>
        <dbReference type="ARBA" id="ARBA00001974"/>
    </source>
</evidence>
<keyword evidence="6" id="KW-1015">Disulfide bond</keyword>
<evidence type="ECO:0000256" key="8">
    <source>
        <dbReference type="SAM" id="MobiDB-lite"/>
    </source>
</evidence>
<dbReference type="GO" id="GO:0045454">
    <property type="term" value="P:cell redox homeostasis"/>
    <property type="evidence" value="ECO:0007669"/>
    <property type="project" value="InterPro"/>
</dbReference>
<dbReference type="InterPro" id="IPR046952">
    <property type="entry name" value="GSHR/TRXR-like"/>
</dbReference>
<dbReference type="Proteomes" id="UP000807115">
    <property type="component" value="Chromosome 1"/>
</dbReference>
<accession>A0A921S1B4</accession>
<feature type="region of interest" description="Disordered" evidence="8">
    <location>
        <begin position="319"/>
        <end position="340"/>
    </location>
</feature>
<evidence type="ECO:0000259" key="9">
    <source>
        <dbReference type="Pfam" id="PF07992"/>
    </source>
</evidence>
<dbReference type="GO" id="GO:0050660">
    <property type="term" value="F:flavin adenine dinucleotide binding"/>
    <property type="evidence" value="ECO:0007669"/>
    <property type="project" value="InterPro"/>
</dbReference>
<dbReference type="InterPro" id="IPR036188">
    <property type="entry name" value="FAD/NAD-bd_sf"/>
</dbReference>
<dbReference type="Gene3D" id="3.50.50.60">
    <property type="entry name" value="FAD/NAD(P)-binding domain"/>
    <property type="match status" value="2"/>
</dbReference>
<feature type="compositionally biased region" description="Low complexity" evidence="8">
    <location>
        <begin position="82"/>
        <end position="92"/>
    </location>
</feature>
<sequence length="340" mass="37075">MAAATLPSASAKAAVRNLGRAVSSRQPLLLLLHASSRRGLLPHPLVASPSPRAPTSTPAFRLRLRGRHWREQRRRTARGREGSTTTTSSTIGAGSGGMRASRVASALYGARAAVCEMPFATVASDALGAVVEQCVRAQLETKFAIHQSTSQVQKCVLRGCVPKKLLVYASKYSHEFEESRGFGWVYGTDPKHDWRTLITNKNLELQRLVGIQTNTLKNSGVTVIEGRGKIVDPHTVSVDGKHYTAKNILVAVGGRPSKPNIPGIEHVIVCAKTNKVLGVHMCGEDAPEIIHWVTKQNFDSTIGVHPTTAEEFVTMRKPTRKLRRRTTAEQRTKDKAASQK</sequence>
<keyword evidence="4" id="KW-0274">FAD</keyword>
<evidence type="ECO:0000256" key="2">
    <source>
        <dbReference type="ARBA" id="ARBA00007532"/>
    </source>
</evidence>
<comment type="caution">
    <text evidence="10">The sequence shown here is derived from an EMBL/GenBank/DDBJ whole genome shotgun (WGS) entry which is preliminary data.</text>
</comment>
<comment type="similarity">
    <text evidence="2">Belongs to the class-I pyridine nucleotide-disulfide oxidoreductase family.</text>
</comment>
<evidence type="ECO:0000256" key="3">
    <source>
        <dbReference type="ARBA" id="ARBA00022630"/>
    </source>
</evidence>
<dbReference type="InterPro" id="IPR023753">
    <property type="entry name" value="FAD/NAD-binding_dom"/>
</dbReference>
<evidence type="ECO:0000313" key="10">
    <source>
        <dbReference type="EMBL" id="KAG0549525.1"/>
    </source>
</evidence>
<keyword evidence="5" id="KW-0560">Oxidoreductase</keyword>
<dbReference type="Pfam" id="PF07992">
    <property type="entry name" value="Pyr_redox_2"/>
    <property type="match status" value="1"/>
</dbReference>
<feature type="compositionally biased region" description="Basic and acidic residues" evidence="8">
    <location>
        <begin position="326"/>
        <end position="340"/>
    </location>
</feature>
<gene>
    <name evidence="10" type="ORF">BDA96_01G263200</name>
</gene>
<evidence type="ECO:0000256" key="5">
    <source>
        <dbReference type="ARBA" id="ARBA00023002"/>
    </source>
</evidence>
<dbReference type="AlphaFoldDB" id="A0A921S1B4"/>
<evidence type="ECO:0000256" key="4">
    <source>
        <dbReference type="ARBA" id="ARBA00022827"/>
    </source>
</evidence>
<reference evidence="10" key="1">
    <citation type="journal article" date="2019" name="BMC Genomics">
        <title>A new reference genome for Sorghum bicolor reveals high levels of sequence similarity between sweet and grain genotypes: implications for the genetics of sugar metabolism.</title>
        <authorList>
            <person name="Cooper E.A."/>
            <person name="Brenton Z.W."/>
            <person name="Flinn B.S."/>
            <person name="Jenkins J."/>
            <person name="Shu S."/>
            <person name="Flowers D."/>
            <person name="Luo F."/>
            <person name="Wang Y."/>
            <person name="Xia P."/>
            <person name="Barry K."/>
            <person name="Daum C."/>
            <person name="Lipzen A."/>
            <person name="Yoshinaga Y."/>
            <person name="Schmutz J."/>
            <person name="Saski C."/>
            <person name="Vermerris W."/>
            <person name="Kresovich S."/>
        </authorList>
    </citation>
    <scope>NUCLEOTIDE SEQUENCE</scope>
</reference>
<name>A0A921S1B4_SORBI</name>
<feature type="compositionally biased region" description="Basic residues" evidence="8">
    <location>
        <begin position="67"/>
        <end position="77"/>
    </location>
</feature>